<protein>
    <submittedName>
        <fullName evidence="2">Uncharacterized protein</fullName>
    </submittedName>
</protein>
<dbReference type="EMBL" id="NESQ01000130">
    <property type="protein sequence ID" value="PUU78070.1"/>
    <property type="molecule type" value="Genomic_DNA"/>
</dbReference>
<evidence type="ECO:0000313" key="3">
    <source>
        <dbReference type="Proteomes" id="UP000244722"/>
    </source>
</evidence>
<dbReference type="Proteomes" id="UP000244722">
    <property type="component" value="Unassembled WGS sequence"/>
</dbReference>
<dbReference type="AlphaFoldDB" id="A0A2T6ZRE7"/>
<feature type="compositionally biased region" description="Gly residues" evidence="1">
    <location>
        <begin position="54"/>
        <end position="63"/>
    </location>
</feature>
<organism evidence="2 3">
    <name type="scientific">Tuber borchii</name>
    <name type="common">White truffle</name>
    <dbReference type="NCBI Taxonomy" id="42251"/>
    <lineage>
        <taxon>Eukaryota</taxon>
        <taxon>Fungi</taxon>
        <taxon>Dikarya</taxon>
        <taxon>Ascomycota</taxon>
        <taxon>Pezizomycotina</taxon>
        <taxon>Pezizomycetes</taxon>
        <taxon>Pezizales</taxon>
        <taxon>Tuberaceae</taxon>
        <taxon>Tuber</taxon>
    </lineage>
</organism>
<keyword evidence="3" id="KW-1185">Reference proteome</keyword>
<proteinExistence type="predicted"/>
<gene>
    <name evidence="2" type="ORF">B9Z19DRAFT_117644</name>
</gene>
<feature type="region of interest" description="Disordered" evidence="1">
    <location>
        <begin position="49"/>
        <end position="123"/>
    </location>
</feature>
<accession>A0A2T6ZRE7</accession>
<comment type="caution">
    <text evidence="2">The sequence shown here is derived from an EMBL/GenBank/DDBJ whole genome shotgun (WGS) entry which is preliminary data.</text>
</comment>
<reference evidence="2 3" key="1">
    <citation type="submission" date="2017-04" db="EMBL/GenBank/DDBJ databases">
        <title>Draft genome sequence of Tuber borchii Vittad., a whitish edible truffle.</title>
        <authorList>
            <consortium name="DOE Joint Genome Institute"/>
            <person name="Murat C."/>
            <person name="Kuo A."/>
            <person name="Barry K.W."/>
            <person name="Clum A."/>
            <person name="Dockter R.B."/>
            <person name="Fauchery L."/>
            <person name="Iotti M."/>
            <person name="Kohler A."/>
            <person name="Labutti K."/>
            <person name="Lindquist E.A."/>
            <person name="Lipzen A."/>
            <person name="Ohm R.A."/>
            <person name="Wang M."/>
            <person name="Grigoriev I.V."/>
            <person name="Zambonelli A."/>
            <person name="Martin F.M."/>
        </authorList>
    </citation>
    <scope>NUCLEOTIDE SEQUENCE [LARGE SCALE GENOMIC DNA]</scope>
    <source>
        <strain evidence="2 3">Tbo3840</strain>
    </source>
</reference>
<evidence type="ECO:0000313" key="2">
    <source>
        <dbReference type="EMBL" id="PUU78070.1"/>
    </source>
</evidence>
<name>A0A2T6ZRE7_TUBBO</name>
<sequence>MHITDCLFDDQTLLRLGYFTMATVANTSSMSNAQRYALLRASAGYGHPVPGPPTGAGGGGAVSGQGNLEVPISSTDDYGPVSEPTSSNTTPPPPAAPAGPIHGPAPPHKKAPNPGPKSKKPLDPMEVRTQLCVGWTISVLCNPFIPVRRNRADWDGPASFE</sequence>
<evidence type="ECO:0000256" key="1">
    <source>
        <dbReference type="SAM" id="MobiDB-lite"/>
    </source>
</evidence>